<dbReference type="CDD" id="cd03784">
    <property type="entry name" value="GT1_Gtf-like"/>
    <property type="match status" value="1"/>
</dbReference>
<evidence type="ECO:0000313" key="7">
    <source>
        <dbReference type="Proteomes" id="UP000236291"/>
    </source>
</evidence>
<sequence>MEHQQSLTTPNQELLPPLVAMFPTPGIGHLIPMIEFAKRLNVRHNLLVTFIIPTDGPPSKAQTTVLASLPSGISHIFLPPVTLSDFPPDTKPESLMSITIFRSLPSLHQTLISLMTSHRLSALLVDLFSTDAFDIGVELNIPSYLYIPTTANNLCFALYLPQLDQQVQCEFREIPEPLNIPGCFAVHGKDLADPIQDRNSEAYKCFLHHVKRYKLFKGIIVNSFLELEPDALMFLQKNEPPIYPVGPLVNEDSTNNGFGFEVDFKWLDEQPRGSVLFVCFGSVGTHSSAQTDELAFGLEMSGQRFLWVLRCPNDKVASDSNFIANSNVDPFDFLPNGFIERTKNRGLVVPYWAPQAQILKHVSIGGFVSHCGWNSTLESLVNGVPLIAWPLYAEQKMNAVLLSEKVKVAIRPKIGENGLVERDEIASIVKRLMVGEEEKKIRNRVNELKVAASNALKENGSSTKKICELALKWKGVTMPI</sequence>
<dbReference type="InterPro" id="IPR002213">
    <property type="entry name" value="UDP_glucos_trans"/>
</dbReference>
<dbReference type="Proteomes" id="UP000236291">
    <property type="component" value="Unassembled WGS sequence"/>
</dbReference>
<evidence type="ECO:0000256" key="3">
    <source>
        <dbReference type="ARBA" id="ARBA00022679"/>
    </source>
</evidence>
<organism evidence="6 7">
    <name type="scientific">Trifolium pratense</name>
    <name type="common">Red clover</name>
    <dbReference type="NCBI Taxonomy" id="57577"/>
    <lineage>
        <taxon>Eukaryota</taxon>
        <taxon>Viridiplantae</taxon>
        <taxon>Streptophyta</taxon>
        <taxon>Embryophyta</taxon>
        <taxon>Tracheophyta</taxon>
        <taxon>Spermatophyta</taxon>
        <taxon>Magnoliopsida</taxon>
        <taxon>eudicotyledons</taxon>
        <taxon>Gunneridae</taxon>
        <taxon>Pentapetalae</taxon>
        <taxon>rosids</taxon>
        <taxon>fabids</taxon>
        <taxon>Fabales</taxon>
        <taxon>Fabaceae</taxon>
        <taxon>Papilionoideae</taxon>
        <taxon>50 kb inversion clade</taxon>
        <taxon>NPAAA clade</taxon>
        <taxon>Hologalegina</taxon>
        <taxon>IRL clade</taxon>
        <taxon>Trifolieae</taxon>
        <taxon>Trifolium</taxon>
    </lineage>
</organism>
<dbReference type="PROSITE" id="PS00375">
    <property type="entry name" value="UDPGT"/>
    <property type="match status" value="1"/>
</dbReference>
<gene>
    <name evidence="6" type="ORF">L195_g014632</name>
</gene>
<dbReference type="FunFam" id="3.40.50.2000:FF:000051">
    <property type="entry name" value="Glycosyltransferase"/>
    <property type="match status" value="1"/>
</dbReference>
<dbReference type="EC" id="2.4.1.-" evidence="5"/>
<dbReference type="GO" id="GO:0008194">
    <property type="term" value="F:UDP-glycosyltransferase activity"/>
    <property type="evidence" value="ECO:0007669"/>
    <property type="project" value="InterPro"/>
</dbReference>
<evidence type="ECO:0000256" key="5">
    <source>
        <dbReference type="RuleBase" id="RU362057"/>
    </source>
</evidence>
<dbReference type="FunFam" id="3.40.50.2000:FF:000054">
    <property type="entry name" value="Glycosyltransferase"/>
    <property type="match status" value="1"/>
</dbReference>
<protein>
    <recommendedName>
        <fullName evidence="5">Glycosyltransferase</fullName>
        <ecNumber evidence="5">2.4.1.-</ecNumber>
    </recommendedName>
</protein>
<accession>A0A2K3PRI1</accession>
<reference evidence="6 7" key="2">
    <citation type="journal article" date="2017" name="Front. Plant Sci.">
        <title>Gene Classification and Mining of Molecular Markers Useful in Red Clover (Trifolium pratense) Breeding.</title>
        <authorList>
            <person name="Istvanek J."/>
            <person name="Dluhosova J."/>
            <person name="Dluhos P."/>
            <person name="Patkova L."/>
            <person name="Nedelnik J."/>
            <person name="Repkova J."/>
        </authorList>
    </citation>
    <scope>NUCLEOTIDE SEQUENCE [LARGE SCALE GENOMIC DNA]</scope>
    <source>
        <strain evidence="7">cv. Tatra</strain>
        <tissue evidence="6">Young leaves</tissue>
    </source>
</reference>
<dbReference type="PANTHER" id="PTHR48046">
    <property type="entry name" value="UDP-GLYCOSYLTRANSFERASE 72E1"/>
    <property type="match status" value="1"/>
</dbReference>
<dbReference type="Pfam" id="PF00201">
    <property type="entry name" value="UDPGT"/>
    <property type="match status" value="1"/>
</dbReference>
<evidence type="ECO:0000256" key="2">
    <source>
        <dbReference type="ARBA" id="ARBA00022676"/>
    </source>
</evidence>
<dbReference type="PANTHER" id="PTHR48046:SF6">
    <property type="entry name" value="GLYCOSYLTRANSFERASE"/>
    <property type="match status" value="1"/>
</dbReference>
<keyword evidence="2 4" id="KW-0328">Glycosyltransferase</keyword>
<comment type="caution">
    <text evidence="6">The sequence shown here is derived from an EMBL/GenBank/DDBJ whole genome shotgun (WGS) entry which is preliminary data.</text>
</comment>
<keyword evidence="3 4" id="KW-0808">Transferase</keyword>
<dbReference type="AlphaFoldDB" id="A0A2K3PRI1"/>
<proteinExistence type="inferred from homology"/>
<dbReference type="EMBL" id="ASHM01009752">
    <property type="protein sequence ID" value="PNY17877.1"/>
    <property type="molecule type" value="Genomic_DNA"/>
</dbReference>
<evidence type="ECO:0000256" key="1">
    <source>
        <dbReference type="ARBA" id="ARBA00009995"/>
    </source>
</evidence>
<name>A0A2K3PRI1_TRIPR</name>
<dbReference type="SUPFAM" id="SSF53756">
    <property type="entry name" value="UDP-Glycosyltransferase/glycogen phosphorylase"/>
    <property type="match status" value="1"/>
</dbReference>
<evidence type="ECO:0000256" key="4">
    <source>
        <dbReference type="RuleBase" id="RU003718"/>
    </source>
</evidence>
<dbReference type="InterPro" id="IPR035595">
    <property type="entry name" value="UDP_glycos_trans_CS"/>
</dbReference>
<dbReference type="Gene3D" id="3.40.50.2000">
    <property type="entry name" value="Glycogen Phosphorylase B"/>
    <property type="match status" value="2"/>
</dbReference>
<reference evidence="6 7" key="1">
    <citation type="journal article" date="2014" name="Am. J. Bot.">
        <title>Genome assembly and annotation for red clover (Trifolium pratense; Fabaceae).</title>
        <authorList>
            <person name="Istvanek J."/>
            <person name="Jaros M."/>
            <person name="Krenek A."/>
            <person name="Repkova J."/>
        </authorList>
    </citation>
    <scope>NUCLEOTIDE SEQUENCE [LARGE SCALE GENOMIC DNA]</scope>
    <source>
        <strain evidence="7">cv. Tatra</strain>
        <tissue evidence="6">Young leaves</tissue>
    </source>
</reference>
<evidence type="ECO:0000313" key="6">
    <source>
        <dbReference type="EMBL" id="PNY17877.1"/>
    </source>
</evidence>
<comment type="similarity">
    <text evidence="1 4">Belongs to the UDP-glycosyltransferase family.</text>
</comment>